<dbReference type="NCBIfam" id="TIGR01443">
    <property type="entry name" value="intein_Cterm"/>
    <property type="match status" value="1"/>
</dbReference>
<evidence type="ECO:0000256" key="2">
    <source>
        <dbReference type="SAM" id="Phobius"/>
    </source>
</evidence>
<protein>
    <recommendedName>
        <fullName evidence="3">Hint domain-containing protein</fullName>
    </recommendedName>
</protein>
<feature type="region of interest" description="Disordered" evidence="1">
    <location>
        <begin position="85"/>
        <end position="205"/>
    </location>
</feature>
<keyword evidence="2" id="KW-1133">Transmembrane helix</keyword>
<feature type="transmembrane region" description="Helical" evidence="2">
    <location>
        <begin position="40"/>
        <end position="64"/>
    </location>
</feature>
<keyword evidence="2" id="KW-0472">Membrane</keyword>
<dbReference type="InterPro" id="IPR003587">
    <property type="entry name" value="Hint_dom_N"/>
</dbReference>
<feature type="compositionally biased region" description="Low complexity" evidence="1">
    <location>
        <begin position="176"/>
        <end position="192"/>
    </location>
</feature>
<dbReference type="InterPro" id="IPR036844">
    <property type="entry name" value="Hint_dom_sf"/>
</dbReference>
<dbReference type="EMBL" id="CP023778">
    <property type="protein sequence ID" value="ATL70057.1"/>
    <property type="molecule type" value="Genomic_DNA"/>
</dbReference>
<name>A0A291RRU3_9NOCA</name>
<dbReference type="KEGG" id="ntp:CRH09_31595"/>
<reference evidence="4 5" key="1">
    <citation type="submission" date="2017-10" db="EMBL/GenBank/DDBJ databases">
        <title>Comparative genomics between pathogenic Norcardia.</title>
        <authorList>
            <person name="Zeng L."/>
        </authorList>
    </citation>
    <scope>NUCLEOTIDE SEQUENCE [LARGE SCALE GENOMIC DNA]</scope>
    <source>
        <strain evidence="4 5">NC_YFY_NT001</strain>
    </source>
</reference>
<dbReference type="InterPro" id="IPR030934">
    <property type="entry name" value="Intein_C"/>
</dbReference>
<proteinExistence type="predicted"/>
<keyword evidence="2" id="KW-0812">Transmembrane</keyword>
<dbReference type="SUPFAM" id="SSF51294">
    <property type="entry name" value="Hedgehog/intein (Hint) domain"/>
    <property type="match status" value="1"/>
</dbReference>
<feature type="compositionally biased region" description="Pro residues" evidence="1">
    <location>
        <begin position="129"/>
        <end position="143"/>
    </location>
</feature>
<dbReference type="GO" id="GO:0016539">
    <property type="term" value="P:intein-mediated protein splicing"/>
    <property type="evidence" value="ECO:0007669"/>
    <property type="project" value="InterPro"/>
</dbReference>
<feature type="domain" description="Hint" evidence="3">
    <location>
        <begin position="332"/>
        <end position="430"/>
    </location>
</feature>
<feature type="compositionally biased region" description="Pro residues" evidence="1">
    <location>
        <begin position="88"/>
        <end position="103"/>
    </location>
</feature>
<dbReference type="SMART" id="SM00306">
    <property type="entry name" value="HintN"/>
    <property type="match status" value="1"/>
</dbReference>
<dbReference type="Proteomes" id="UP000221961">
    <property type="component" value="Chromosome"/>
</dbReference>
<gene>
    <name evidence="4" type="ORF">CRH09_31595</name>
</gene>
<dbReference type="PROSITE" id="PS50817">
    <property type="entry name" value="INTEIN_N_TER"/>
    <property type="match status" value="1"/>
</dbReference>
<accession>A0A291RRU3</accession>
<sequence length="545" mass="55011">MTAPLLGLRKPCLPTESEEGAPMNSGCVRRRRSAGRRGRLVAAGAVVVSMAVGVATGAGAVHVAPAAAQGYIPCAQWQQMHPGWPCIDTPPLPSTPPGPPTTPSPLSTPAMPSQPQNDTGNGTNAGALTPPPIVPGNGPPLIPAPGDTSPALPGNAPPAPSNTPPRQQVPQPAPDGPTASPGTPAAPGTAAPAQPPAGPQQVPASLPGLGLPLRYASWWSPGCLTWHNPDGSCAGHNWVPSRETLIKMAEYATDAALAASVIATFGADTPEALAAGVAARAAADEALDAAVADGASEQAAQQAADAAAKKAAEEAAARAEAQEFDQAAARCANSFTGDTPVLLADGSVKAIDDVAKGDRVAAADPAGGEAAAEPVQAVIIHGGPHRMIAAALSDGSVLRATANHPVWVASVGMFVPLADVGVGAHLTTADGSQLSVVALSPYTEVVDAYNLQIAQLHTYFAGTGHVLVHNSCSELPSNARSTSSFDEIANRLSRYHGIDRNTASDRLHAIKAAHGRGGADNVLFDMSGNVYDPATREWLGSLTQG</sequence>
<dbReference type="Pfam" id="PF07591">
    <property type="entry name" value="PT-HINT"/>
    <property type="match status" value="1"/>
</dbReference>
<feature type="compositionally biased region" description="Polar residues" evidence="1">
    <location>
        <begin position="110"/>
        <end position="126"/>
    </location>
</feature>
<evidence type="ECO:0000313" key="5">
    <source>
        <dbReference type="Proteomes" id="UP000221961"/>
    </source>
</evidence>
<dbReference type="InterPro" id="IPR006141">
    <property type="entry name" value="Intein_N"/>
</dbReference>
<dbReference type="AlphaFoldDB" id="A0A291RRU3"/>
<evidence type="ECO:0000313" key="4">
    <source>
        <dbReference type="EMBL" id="ATL70057.1"/>
    </source>
</evidence>
<evidence type="ECO:0000259" key="3">
    <source>
        <dbReference type="SMART" id="SM00306"/>
    </source>
</evidence>
<dbReference type="Gene3D" id="2.170.16.10">
    <property type="entry name" value="Hedgehog/Intein (Hint) domain"/>
    <property type="match status" value="1"/>
</dbReference>
<feature type="region of interest" description="Disordered" evidence="1">
    <location>
        <begin position="1"/>
        <end position="36"/>
    </location>
</feature>
<dbReference type="NCBIfam" id="TIGR01445">
    <property type="entry name" value="intein_Nterm"/>
    <property type="match status" value="1"/>
</dbReference>
<dbReference type="CDD" id="cd00081">
    <property type="entry name" value="Hint"/>
    <property type="match status" value="1"/>
</dbReference>
<evidence type="ECO:0000256" key="1">
    <source>
        <dbReference type="SAM" id="MobiDB-lite"/>
    </source>
</evidence>
<organism evidence="4 5">
    <name type="scientific">Nocardia terpenica</name>
    <dbReference type="NCBI Taxonomy" id="455432"/>
    <lineage>
        <taxon>Bacteria</taxon>
        <taxon>Bacillati</taxon>
        <taxon>Actinomycetota</taxon>
        <taxon>Actinomycetes</taxon>
        <taxon>Mycobacteriales</taxon>
        <taxon>Nocardiaceae</taxon>
        <taxon>Nocardia</taxon>
    </lineage>
</organism>